<sequence>MDLSVQRFEASSSHMKTYCSAVFGVRGIYPEYVPNAYCLLRLVRECVPCRVRPAKTQRAVNVRFRSRTAYRPRRTSRGSSCTLTIWGYCCKRVNGGTVWWDPVIDSNIVEHNVTFLDVPSTPTRLCLWRRCHIYIRLRMRRVYLAQAITASTASTFLEPLAQ</sequence>
<proteinExistence type="predicted"/>
<evidence type="ECO:0000313" key="1">
    <source>
        <dbReference type="EMBL" id="CAL1699556.1"/>
    </source>
</evidence>
<gene>
    <name evidence="1" type="ORF">GFSPODELE1_LOCUS2733</name>
</gene>
<reference evidence="2" key="1">
    <citation type="submission" date="2024-04" db="EMBL/GenBank/DDBJ databases">
        <authorList>
            <person name="Shaw F."/>
            <person name="Minotto A."/>
        </authorList>
    </citation>
    <scope>NUCLEOTIDE SEQUENCE [LARGE SCALE GENOMIC DNA]</scope>
</reference>
<organism evidence="1 2">
    <name type="scientific">Somion occarium</name>
    <dbReference type="NCBI Taxonomy" id="3059160"/>
    <lineage>
        <taxon>Eukaryota</taxon>
        <taxon>Fungi</taxon>
        <taxon>Dikarya</taxon>
        <taxon>Basidiomycota</taxon>
        <taxon>Agaricomycotina</taxon>
        <taxon>Agaricomycetes</taxon>
        <taxon>Polyporales</taxon>
        <taxon>Cerrenaceae</taxon>
        <taxon>Somion</taxon>
    </lineage>
</organism>
<dbReference type="EMBL" id="OZ037954">
    <property type="protein sequence ID" value="CAL1699556.1"/>
    <property type="molecule type" value="Genomic_DNA"/>
</dbReference>
<dbReference type="Proteomes" id="UP001497453">
    <property type="component" value="Chromosome 11"/>
</dbReference>
<name>A0ABP1CV49_9APHY</name>
<accession>A0ABP1CV49</accession>
<protein>
    <submittedName>
        <fullName evidence="1">Uncharacterized protein</fullName>
    </submittedName>
</protein>
<evidence type="ECO:0000313" key="2">
    <source>
        <dbReference type="Proteomes" id="UP001497453"/>
    </source>
</evidence>
<keyword evidence="2" id="KW-1185">Reference proteome</keyword>